<dbReference type="Proteomes" id="UP001166286">
    <property type="component" value="Unassembled WGS sequence"/>
</dbReference>
<feature type="coiled-coil region" evidence="1">
    <location>
        <begin position="158"/>
        <end position="192"/>
    </location>
</feature>
<feature type="compositionally biased region" description="Basic and acidic residues" evidence="2">
    <location>
        <begin position="348"/>
        <end position="359"/>
    </location>
</feature>
<dbReference type="PANTHER" id="PTHR42067">
    <property type="entry name" value="YALI0C15378P"/>
    <property type="match status" value="1"/>
</dbReference>
<feature type="compositionally biased region" description="Acidic residues" evidence="2">
    <location>
        <begin position="276"/>
        <end position="307"/>
    </location>
</feature>
<feature type="domain" description="XRCC4 coiled-coil" evidence="3">
    <location>
        <begin position="171"/>
        <end position="210"/>
    </location>
</feature>
<feature type="compositionally biased region" description="Acidic residues" evidence="2">
    <location>
        <begin position="253"/>
        <end position="263"/>
    </location>
</feature>
<dbReference type="Gene3D" id="1.20.5.370">
    <property type="match status" value="1"/>
</dbReference>
<evidence type="ECO:0000313" key="4">
    <source>
        <dbReference type="EMBL" id="KAK0508149.1"/>
    </source>
</evidence>
<accession>A0AA39QTL3</accession>
<proteinExistence type="predicted"/>
<evidence type="ECO:0000256" key="1">
    <source>
        <dbReference type="SAM" id="Coils"/>
    </source>
</evidence>
<dbReference type="AlphaFoldDB" id="A0AA39QTL3"/>
<feature type="compositionally biased region" description="Basic and acidic residues" evidence="2">
    <location>
        <begin position="315"/>
        <end position="329"/>
    </location>
</feature>
<protein>
    <recommendedName>
        <fullName evidence="3">XRCC4 coiled-coil domain-containing protein</fullName>
    </recommendedName>
</protein>
<name>A0AA39QTL3_9LECA</name>
<comment type="caution">
    <text evidence="4">The sequence shown here is derived from an EMBL/GenBank/DDBJ whole genome shotgun (WGS) entry which is preliminary data.</text>
</comment>
<dbReference type="Pfam" id="PF21924">
    <property type="entry name" value="XRCC4_CC"/>
    <property type="match status" value="1"/>
</dbReference>
<dbReference type="PANTHER" id="PTHR42067:SF1">
    <property type="entry name" value="MITOTIC APPARATUS PROTEIN P62"/>
    <property type="match status" value="1"/>
</dbReference>
<dbReference type="EMBL" id="JAFEKC020000021">
    <property type="protein sequence ID" value="KAK0508149.1"/>
    <property type="molecule type" value="Genomic_DNA"/>
</dbReference>
<evidence type="ECO:0000256" key="2">
    <source>
        <dbReference type="SAM" id="MobiDB-lite"/>
    </source>
</evidence>
<sequence length="382" mass="42338">MAPEQMHILRVPISDSSEEAYVLINVTSNGPSPLDLKLLATEGTAPYIATIKTSRISKLRSKRNSLTPTDWESTLQSFLCQHDTTSPPSQAKDLDKLEASASLSPTSDTLTLTLRHNISGITLNLGSILFTKDESQEIDIFAWCSLSIQRSDALETSILNLTSQLTEQKQTIDKLEKQLDDLIQAKKKHEEELLGKFALLLNEKKLKIREQQRLLAGAKVDTNAPKKIGKAKEVAKGRTPAPSRKGKRKVDIKDEDEDEDELGFENHRVATRGEPNAEDTATDAEEQVETPDPSDQDVTEDDADDELAAGGEEQAGEKHETSKNDEKMQVDSLPPSRALPFGKQHVSAGREREREREADSSVLNQEAGNEDEETEDEDDDEL</sequence>
<gene>
    <name evidence="4" type="ORF">JMJ35_009233</name>
</gene>
<evidence type="ECO:0000313" key="5">
    <source>
        <dbReference type="Proteomes" id="UP001166286"/>
    </source>
</evidence>
<reference evidence="4" key="1">
    <citation type="submission" date="2023-03" db="EMBL/GenBank/DDBJ databases">
        <title>Complete genome of Cladonia borealis.</title>
        <authorList>
            <person name="Park H."/>
        </authorList>
    </citation>
    <scope>NUCLEOTIDE SEQUENCE</scope>
    <source>
        <strain evidence="4">ANT050790</strain>
    </source>
</reference>
<feature type="region of interest" description="Disordered" evidence="2">
    <location>
        <begin position="226"/>
        <end position="382"/>
    </location>
</feature>
<keyword evidence="5" id="KW-1185">Reference proteome</keyword>
<dbReference type="SUPFAM" id="SSF58022">
    <property type="entry name" value="XRCC4, C-terminal oligomerization domain"/>
    <property type="match status" value="1"/>
</dbReference>
<dbReference type="InterPro" id="IPR014751">
    <property type="entry name" value="XRCC4-like_C"/>
</dbReference>
<keyword evidence="1" id="KW-0175">Coiled coil</keyword>
<evidence type="ECO:0000259" key="3">
    <source>
        <dbReference type="Pfam" id="PF21924"/>
    </source>
</evidence>
<dbReference type="InterPro" id="IPR053962">
    <property type="entry name" value="XRCC4_CC"/>
</dbReference>
<feature type="compositionally biased region" description="Acidic residues" evidence="2">
    <location>
        <begin position="368"/>
        <end position="382"/>
    </location>
</feature>
<organism evidence="4 5">
    <name type="scientific">Cladonia borealis</name>
    <dbReference type="NCBI Taxonomy" id="184061"/>
    <lineage>
        <taxon>Eukaryota</taxon>
        <taxon>Fungi</taxon>
        <taxon>Dikarya</taxon>
        <taxon>Ascomycota</taxon>
        <taxon>Pezizomycotina</taxon>
        <taxon>Lecanoromycetes</taxon>
        <taxon>OSLEUM clade</taxon>
        <taxon>Lecanoromycetidae</taxon>
        <taxon>Lecanorales</taxon>
        <taxon>Lecanorineae</taxon>
        <taxon>Cladoniaceae</taxon>
        <taxon>Cladonia</taxon>
    </lineage>
</organism>